<comment type="caution">
    <text evidence="7">The sequence shown here is derived from an EMBL/GenBank/DDBJ whole genome shotgun (WGS) entry which is preliminary data.</text>
</comment>
<sequence length="772" mass="84496">MMPRALLSRLRLAPLLHDGHHLPRFLSAAAPPPPPPDESPPGAPPPPSNSRLFVAGLSWSVDERSLTDAFSSFGTVTEDGARARCSKRCRGGGEPLHRSQPRELFDEMLVRDVVACSAAIYQHARSGSFHQSVGLFVSMMREGVCPNSFTLVGLLLAALGLGDAVLAKCIHGWTVKSRLESNPFVATALVNAYAKCGCPMNAWTFFSDLRDPSVVSWNAMITGLMHNGLFEEALLVFKRMCCCFGLVPNNVVTMINVAQAYAGCGDLGMCKSAHAYAVKMGLDMDVSVTNSILGMYLNFGVIEIGREIFRKIIVHDLVTWTMMMGFLLEQAHAGDVISLFVQMRSNGIVPDRVAMVSLVQACALLGDARRGKLVHNQMVIHGFIRELPAVNSLITMYSKCKDLSSARVLFDGTREKSLVSWTAMVSGYVGSGKALEGMHLFSKMRREDIFVIDSVTLISLLIGCCEIAKLELCVQLHGYSYKSGLYLHRPVPNTLMAVYGKCGYVSFAHKVFDDMISRDVVSWNTMILSYGINGQGEQAVALFNDMEESSEERDSVTYLNTMLACSHSGLIDDGLIIFRGMINEKRINPCQEHIGCLVDMLARAGRLDEAAEVASLTNKEGANSWKALMGGGHLHSDTELTEVAANKVLNMESFDYGHVVLLSNAYASAGKYIVAESISLLSTKPIVNNVDTKYLHSEELFRIMYDKNSGRSRGFGFVHFSNDHEAKYAKDAMDGKVMLGRPLRISFALEKVRGTPVIVPRLSTAPLASTEV</sequence>
<feature type="repeat" description="PPR" evidence="4">
    <location>
        <begin position="519"/>
        <end position="553"/>
    </location>
</feature>
<dbReference type="SUPFAM" id="SSF54928">
    <property type="entry name" value="RNA-binding domain, RBD"/>
    <property type="match status" value="2"/>
</dbReference>
<keyword evidence="2" id="KW-0809">Transit peptide</keyword>
<dbReference type="Pfam" id="PF13041">
    <property type="entry name" value="PPR_2"/>
    <property type="match status" value="1"/>
</dbReference>
<dbReference type="NCBIfam" id="TIGR00756">
    <property type="entry name" value="PPR"/>
    <property type="match status" value="6"/>
</dbReference>
<keyword evidence="1" id="KW-0677">Repeat</keyword>
<dbReference type="InterPro" id="IPR012677">
    <property type="entry name" value="Nucleotide-bd_a/b_plait_sf"/>
</dbReference>
<dbReference type="Gene3D" id="1.25.40.10">
    <property type="entry name" value="Tetratricopeptide repeat domain"/>
    <property type="match status" value="5"/>
</dbReference>
<proteinExistence type="predicted"/>
<keyword evidence="8" id="KW-1185">Reference proteome</keyword>
<dbReference type="InterPro" id="IPR000504">
    <property type="entry name" value="RRM_dom"/>
</dbReference>
<evidence type="ECO:0000256" key="1">
    <source>
        <dbReference type="ARBA" id="ARBA00022737"/>
    </source>
</evidence>
<dbReference type="EMBL" id="PQIB02000008">
    <property type="protein sequence ID" value="RLN03196.1"/>
    <property type="molecule type" value="Genomic_DNA"/>
</dbReference>
<dbReference type="AlphaFoldDB" id="A0A3L6RFW3"/>
<accession>A0A3L6RFW3</accession>
<feature type="repeat" description="PPR" evidence="4">
    <location>
        <begin position="417"/>
        <end position="451"/>
    </location>
</feature>
<dbReference type="FunFam" id="1.25.40.10:FF:001830">
    <property type="entry name" value="Os01g0913400 protein"/>
    <property type="match status" value="1"/>
</dbReference>
<evidence type="ECO:0000256" key="4">
    <source>
        <dbReference type="PROSITE-ProRule" id="PRU00708"/>
    </source>
</evidence>
<dbReference type="InterPro" id="IPR002885">
    <property type="entry name" value="PPR_rpt"/>
</dbReference>
<dbReference type="PROSITE" id="PS50102">
    <property type="entry name" value="RRM"/>
    <property type="match status" value="1"/>
</dbReference>
<dbReference type="InterPro" id="IPR011990">
    <property type="entry name" value="TPR-like_helical_dom_sf"/>
</dbReference>
<gene>
    <name evidence="7" type="ORF">C2845_PM13G16960</name>
</gene>
<dbReference type="FunFam" id="1.25.40.10:FF:001534">
    <property type="entry name" value="Os01g0913400 protein"/>
    <property type="match status" value="1"/>
</dbReference>
<reference evidence="8" key="1">
    <citation type="journal article" date="2019" name="Nat. Commun.">
        <title>The genome of broomcorn millet.</title>
        <authorList>
            <person name="Zou C."/>
            <person name="Miki D."/>
            <person name="Li D."/>
            <person name="Tang Q."/>
            <person name="Xiao L."/>
            <person name="Rajput S."/>
            <person name="Deng P."/>
            <person name="Jia W."/>
            <person name="Huang R."/>
            <person name="Zhang M."/>
            <person name="Sun Y."/>
            <person name="Hu J."/>
            <person name="Fu X."/>
            <person name="Schnable P.S."/>
            <person name="Li F."/>
            <person name="Zhang H."/>
            <person name="Feng B."/>
            <person name="Zhu X."/>
            <person name="Liu R."/>
            <person name="Schnable J.C."/>
            <person name="Zhu J.-K."/>
            <person name="Zhang H."/>
        </authorList>
    </citation>
    <scope>NUCLEOTIDE SEQUENCE [LARGE SCALE GENOMIC DNA]</scope>
</reference>
<feature type="repeat" description="PPR" evidence="4">
    <location>
        <begin position="213"/>
        <end position="248"/>
    </location>
</feature>
<dbReference type="PROSITE" id="PS51375">
    <property type="entry name" value="PPR"/>
    <property type="match status" value="5"/>
</dbReference>
<evidence type="ECO:0000256" key="2">
    <source>
        <dbReference type="ARBA" id="ARBA00022946"/>
    </source>
</evidence>
<dbReference type="InterPro" id="IPR035979">
    <property type="entry name" value="RBD_domain_sf"/>
</dbReference>
<dbReference type="PANTHER" id="PTHR47928">
    <property type="entry name" value="REPEAT-CONTAINING PROTEIN, PUTATIVE-RELATED"/>
    <property type="match status" value="1"/>
</dbReference>
<dbReference type="InterPro" id="IPR046848">
    <property type="entry name" value="E_motif"/>
</dbReference>
<dbReference type="FunFam" id="1.25.40.10:FF:000351">
    <property type="entry name" value="Pentatricopeptide repeat-containing protein"/>
    <property type="match status" value="1"/>
</dbReference>
<feature type="region of interest" description="Disordered" evidence="5">
    <location>
        <begin position="24"/>
        <end position="49"/>
    </location>
</feature>
<feature type="compositionally biased region" description="Pro residues" evidence="5">
    <location>
        <begin position="30"/>
        <end position="48"/>
    </location>
</feature>
<dbReference type="Pfam" id="PF00076">
    <property type="entry name" value="RRM_1"/>
    <property type="match status" value="1"/>
</dbReference>
<dbReference type="PANTHER" id="PTHR47928:SF207">
    <property type="entry name" value="PENTATRICOPEPTIDE REPEAT-CONTAINING PROTEIN"/>
    <property type="match status" value="1"/>
</dbReference>
<feature type="repeat" description="PPR" evidence="4">
    <location>
        <begin position="112"/>
        <end position="146"/>
    </location>
</feature>
<evidence type="ECO:0000313" key="7">
    <source>
        <dbReference type="EMBL" id="RLN03196.1"/>
    </source>
</evidence>
<dbReference type="Pfam" id="PF20431">
    <property type="entry name" value="E_motif"/>
    <property type="match status" value="1"/>
</dbReference>
<evidence type="ECO:0000313" key="8">
    <source>
        <dbReference type="Proteomes" id="UP000275267"/>
    </source>
</evidence>
<dbReference type="OrthoDB" id="185373at2759"/>
<evidence type="ECO:0000259" key="6">
    <source>
        <dbReference type="PROSITE" id="PS50102"/>
    </source>
</evidence>
<dbReference type="GO" id="GO:0003723">
    <property type="term" value="F:RNA binding"/>
    <property type="evidence" value="ECO:0007669"/>
    <property type="project" value="UniProtKB-UniRule"/>
</dbReference>
<dbReference type="STRING" id="4540.A0A3L6RFW3"/>
<dbReference type="Gene3D" id="3.30.70.330">
    <property type="match status" value="2"/>
</dbReference>
<name>A0A3L6RFW3_PANMI</name>
<protein>
    <recommendedName>
        <fullName evidence="6">RRM domain-containing protein</fullName>
    </recommendedName>
</protein>
<dbReference type="InterPro" id="IPR050421">
    <property type="entry name" value="PPR"/>
</dbReference>
<keyword evidence="3" id="KW-0694">RNA-binding</keyword>
<organism evidence="7 8">
    <name type="scientific">Panicum miliaceum</name>
    <name type="common">Proso millet</name>
    <name type="synonym">Broomcorn millet</name>
    <dbReference type="NCBI Taxonomy" id="4540"/>
    <lineage>
        <taxon>Eukaryota</taxon>
        <taxon>Viridiplantae</taxon>
        <taxon>Streptophyta</taxon>
        <taxon>Embryophyta</taxon>
        <taxon>Tracheophyta</taxon>
        <taxon>Spermatophyta</taxon>
        <taxon>Magnoliopsida</taxon>
        <taxon>Liliopsida</taxon>
        <taxon>Poales</taxon>
        <taxon>Poaceae</taxon>
        <taxon>PACMAD clade</taxon>
        <taxon>Panicoideae</taxon>
        <taxon>Panicodae</taxon>
        <taxon>Paniceae</taxon>
        <taxon>Panicinae</taxon>
        <taxon>Panicum</taxon>
        <taxon>Panicum sect. Panicum</taxon>
    </lineage>
</organism>
<dbReference type="Pfam" id="PF01535">
    <property type="entry name" value="PPR"/>
    <property type="match status" value="4"/>
</dbReference>
<evidence type="ECO:0000256" key="3">
    <source>
        <dbReference type="PROSITE-ProRule" id="PRU00176"/>
    </source>
</evidence>
<dbReference type="SMART" id="SM00360">
    <property type="entry name" value="RRM"/>
    <property type="match status" value="1"/>
</dbReference>
<dbReference type="Proteomes" id="UP000275267">
    <property type="component" value="Unassembled WGS sequence"/>
</dbReference>
<feature type="domain" description="RRM" evidence="6">
    <location>
        <begin position="702"/>
        <end position="750"/>
    </location>
</feature>
<dbReference type="FunFam" id="1.25.40.10:FF:001824">
    <property type="entry name" value="Selenium binding protein-like protein"/>
    <property type="match status" value="1"/>
</dbReference>
<evidence type="ECO:0000256" key="5">
    <source>
        <dbReference type="SAM" id="MobiDB-lite"/>
    </source>
</evidence>
<feature type="repeat" description="PPR" evidence="4">
    <location>
        <begin position="316"/>
        <end position="350"/>
    </location>
</feature>